<dbReference type="Gene3D" id="1.10.340.30">
    <property type="entry name" value="Hypothetical protein, domain 2"/>
    <property type="match status" value="1"/>
</dbReference>
<dbReference type="SMART" id="SM00478">
    <property type="entry name" value="ENDO3c"/>
    <property type="match status" value="1"/>
</dbReference>
<dbReference type="SUPFAM" id="SSF48150">
    <property type="entry name" value="DNA-glycosylase"/>
    <property type="match status" value="1"/>
</dbReference>
<evidence type="ECO:0000256" key="5">
    <source>
        <dbReference type="ARBA" id="ARBA00023204"/>
    </source>
</evidence>
<evidence type="ECO:0000313" key="11">
    <source>
        <dbReference type="EMBL" id="KAK4527492.1"/>
    </source>
</evidence>
<keyword evidence="8" id="KW-0326">Glycosidase</keyword>
<dbReference type="InterPro" id="IPR011257">
    <property type="entry name" value="DNA_glycosylase"/>
</dbReference>
<dbReference type="GO" id="GO:0003684">
    <property type="term" value="F:damaged DNA binding"/>
    <property type="evidence" value="ECO:0007669"/>
    <property type="project" value="InterPro"/>
</dbReference>
<evidence type="ECO:0000256" key="7">
    <source>
        <dbReference type="ARBA" id="ARBA00023268"/>
    </source>
</evidence>
<protein>
    <recommendedName>
        <fullName evidence="2">DNA-(apurinic or apyrimidinic site) lyase</fullName>
        <ecNumber evidence="2">4.2.99.18</ecNumber>
    </recommendedName>
</protein>
<dbReference type="CDD" id="cd00056">
    <property type="entry name" value="ENDO3c"/>
    <property type="match status" value="1"/>
</dbReference>
<gene>
    <name evidence="11" type="ORF">GAYE_SCF40G5414</name>
</gene>
<keyword evidence="3" id="KW-0227">DNA damage</keyword>
<proteinExistence type="inferred from homology"/>
<comment type="catalytic activity">
    <reaction evidence="9">
        <text>2'-deoxyribonucleotide-(2'-deoxyribose 5'-phosphate)-2'-deoxyribonucleotide-DNA = a 3'-end 2'-deoxyribonucleotide-(2,3-dehydro-2,3-deoxyribose 5'-phosphate)-DNA + a 5'-end 5'-phospho-2'-deoxyribonucleoside-DNA + H(+)</text>
        <dbReference type="Rhea" id="RHEA:66592"/>
        <dbReference type="Rhea" id="RHEA-COMP:13180"/>
        <dbReference type="Rhea" id="RHEA-COMP:16897"/>
        <dbReference type="Rhea" id="RHEA-COMP:17067"/>
        <dbReference type="ChEBI" id="CHEBI:15378"/>
        <dbReference type="ChEBI" id="CHEBI:136412"/>
        <dbReference type="ChEBI" id="CHEBI:157695"/>
        <dbReference type="ChEBI" id="CHEBI:167181"/>
        <dbReference type="EC" id="4.2.99.18"/>
    </reaction>
</comment>
<evidence type="ECO:0000256" key="8">
    <source>
        <dbReference type="ARBA" id="ARBA00023295"/>
    </source>
</evidence>
<comment type="caution">
    <text evidence="11">The sequence shown here is derived from an EMBL/GenBank/DDBJ whole genome shotgun (WGS) entry which is preliminary data.</text>
</comment>
<evidence type="ECO:0000256" key="1">
    <source>
        <dbReference type="ARBA" id="ARBA00010679"/>
    </source>
</evidence>
<evidence type="ECO:0000256" key="9">
    <source>
        <dbReference type="ARBA" id="ARBA00044632"/>
    </source>
</evidence>
<feature type="domain" description="HhH-GPD" evidence="10">
    <location>
        <begin position="172"/>
        <end position="343"/>
    </location>
</feature>
<keyword evidence="7" id="KW-0511">Multifunctional enzyme</keyword>
<keyword evidence="5" id="KW-0234">DNA repair</keyword>
<dbReference type="Pfam" id="PF07934">
    <property type="entry name" value="OGG_N"/>
    <property type="match status" value="1"/>
</dbReference>
<evidence type="ECO:0000313" key="12">
    <source>
        <dbReference type="Proteomes" id="UP001300502"/>
    </source>
</evidence>
<dbReference type="EC" id="4.2.99.18" evidence="2"/>
<dbReference type="Gene3D" id="1.10.1670.10">
    <property type="entry name" value="Helix-hairpin-Helix base-excision DNA repair enzymes (C-terminal)"/>
    <property type="match status" value="1"/>
</dbReference>
<dbReference type="Gene3D" id="3.30.310.40">
    <property type="match status" value="1"/>
</dbReference>
<keyword evidence="12" id="KW-1185">Reference proteome</keyword>
<dbReference type="InterPro" id="IPR012904">
    <property type="entry name" value="OGG_N"/>
</dbReference>
<evidence type="ECO:0000256" key="3">
    <source>
        <dbReference type="ARBA" id="ARBA00022763"/>
    </source>
</evidence>
<evidence type="ECO:0000259" key="10">
    <source>
        <dbReference type="SMART" id="SM00478"/>
    </source>
</evidence>
<dbReference type="AlphaFoldDB" id="A0AAV9IJH5"/>
<dbReference type="GO" id="GO:0140078">
    <property type="term" value="F:class I DNA-(apurinic or apyrimidinic site) endonuclease activity"/>
    <property type="evidence" value="ECO:0007669"/>
    <property type="project" value="UniProtKB-EC"/>
</dbReference>
<dbReference type="InterPro" id="IPR023170">
    <property type="entry name" value="HhH_base_excis_C"/>
</dbReference>
<dbReference type="PANTHER" id="PTHR10242">
    <property type="entry name" value="8-OXOGUANINE DNA GLYCOSYLASE"/>
    <property type="match status" value="1"/>
</dbReference>
<dbReference type="EMBL" id="JANCYU010000052">
    <property type="protein sequence ID" value="KAK4527492.1"/>
    <property type="molecule type" value="Genomic_DNA"/>
</dbReference>
<evidence type="ECO:0000256" key="4">
    <source>
        <dbReference type="ARBA" id="ARBA00022801"/>
    </source>
</evidence>
<keyword evidence="4" id="KW-0378">Hydrolase</keyword>
<dbReference type="SUPFAM" id="SSF55945">
    <property type="entry name" value="TATA-box binding protein-like"/>
    <property type="match status" value="1"/>
</dbReference>
<comment type="similarity">
    <text evidence="1">Belongs to the type-1 OGG1 family.</text>
</comment>
<accession>A0AAV9IJH5</accession>
<reference evidence="11 12" key="1">
    <citation type="submission" date="2022-07" db="EMBL/GenBank/DDBJ databases">
        <title>Genome-wide signatures of adaptation to extreme environments.</title>
        <authorList>
            <person name="Cho C.H."/>
            <person name="Yoon H.S."/>
        </authorList>
    </citation>
    <scope>NUCLEOTIDE SEQUENCE [LARGE SCALE GENOMIC DNA]</scope>
    <source>
        <strain evidence="11 12">108.79 E11</strain>
    </source>
</reference>
<sequence length="352" mass="41209">MIGGWIWNGAVCLKILHFSWTRRSMQRHYKPRKKRLCTKASVWYPLDNSPLELALNKTLPCGQSFLWKRYWDESENQEYWLGVVDDTIVKLYQVGTLGAVYFQPVVSLSDASSRVEHIKKRLFEFFNLHIGYSSLLEYFCKQDPRFEKVVQYTQGARVLSLDPLECLCGYLCSSNNNIQRISQMMQYIAKHGDYIGKVQGHHFYRFPTLLQLQRVTEEDWRSHHFGYRAKYLVQCIHRLVEFGGTDWLLELKHLEREQVVAQLMQLPGIGHKVASCIALVSLGKHDEIPVDTHIWQVVLKHYLPHLQGKSLTLRIHREIGEWFRGKFGAYAGWAHNTLFVGELERKRTNGIK</sequence>
<dbReference type="PANTHER" id="PTHR10242:SF2">
    <property type="entry name" value="N-GLYCOSYLASE_DNA LYASE"/>
    <property type="match status" value="1"/>
</dbReference>
<dbReference type="GO" id="GO:0006289">
    <property type="term" value="P:nucleotide-excision repair"/>
    <property type="evidence" value="ECO:0007669"/>
    <property type="project" value="InterPro"/>
</dbReference>
<dbReference type="GO" id="GO:0005634">
    <property type="term" value="C:nucleus"/>
    <property type="evidence" value="ECO:0007669"/>
    <property type="project" value="TreeGrafter"/>
</dbReference>
<dbReference type="GO" id="GO:0006285">
    <property type="term" value="P:base-excision repair, AP site formation"/>
    <property type="evidence" value="ECO:0007669"/>
    <property type="project" value="TreeGrafter"/>
</dbReference>
<dbReference type="GO" id="GO:0034039">
    <property type="term" value="F:8-oxo-7,8-dihydroguanine DNA N-glycosylase activity"/>
    <property type="evidence" value="ECO:0007669"/>
    <property type="project" value="TreeGrafter"/>
</dbReference>
<name>A0AAV9IJH5_9RHOD</name>
<dbReference type="InterPro" id="IPR003265">
    <property type="entry name" value="HhH-GPD_domain"/>
</dbReference>
<dbReference type="InterPro" id="IPR052054">
    <property type="entry name" value="Oxidative_DNA_repair_enzyme"/>
</dbReference>
<keyword evidence="6" id="KW-0456">Lyase</keyword>
<dbReference type="Proteomes" id="UP001300502">
    <property type="component" value="Unassembled WGS sequence"/>
</dbReference>
<organism evidence="11 12">
    <name type="scientific">Galdieria yellowstonensis</name>
    <dbReference type="NCBI Taxonomy" id="3028027"/>
    <lineage>
        <taxon>Eukaryota</taxon>
        <taxon>Rhodophyta</taxon>
        <taxon>Bangiophyceae</taxon>
        <taxon>Galdieriales</taxon>
        <taxon>Galdieriaceae</taxon>
        <taxon>Galdieria</taxon>
    </lineage>
</organism>
<evidence type="ECO:0000256" key="6">
    <source>
        <dbReference type="ARBA" id="ARBA00023239"/>
    </source>
</evidence>
<evidence type="ECO:0000256" key="2">
    <source>
        <dbReference type="ARBA" id="ARBA00012720"/>
    </source>
</evidence>